<dbReference type="Proteomes" id="UP000295468">
    <property type="component" value="Unassembled WGS sequence"/>
</dbReference>
<sequence>MGNKHVLAIFLSGAILVMGLAFAIHLFILSRIGLPLFDNMISLCYVVNLALAFIIFFALYRLRYKLSSQIGFLFMGGSLLKFLVFFLLFYPAYLADGDMSRPEFAAFFIPYVISLVWETVWVARILRNMENEKS</sequence>
<evidence type="ECO:0008006" key="4">
    <source>
        <dbReference type="Google" id="ProtNLM"/>
    </source>
</evidence>
<keyword evidence="1" id="KW-0472">Membrane</keyword>
<evidence type="ECO:0000256" key="1">
    <source>
        <dbReference type="SAM" id="Phobius"/>
    </source>
</evidence>
<dbReference type="InterPro" id="IPR046166">
    <property type="entry name" value="DUF6168"/>
</dbReference>
<dbReference type="Pfam" id="PF19665">
    <property type="entry name" value="DUF6168"/>
    <property type="match status" value="1"/>
</dbReference>
<gene>
    <name evidence="2" type="ORF">CLV82_0580</name>
</gene>
<evidence type="ECO:0000313" key="2">
    <source>
        <dbReference type="EMBL" id="TDQ32747.1"/>
    </source>
</evidence>
<dbReference type="EMBL" id="SNYI01000001">
    <property type="protein sequence ID" value="TDQ32747.1"/>
    <property type="molecule type" value="Genomic_DNA"/>
</dbReference>
<name>A0A4R6TR10_9FLAO</name>
<keyword evidence="1" id="KW-1133">Transmembrane helix</keyword>
<comment type="caution">
    <text evidence="2">The sequence shown here is derived from an EMBL/GenBank/DDBJ whole genome shotgun (WGS) entry which is preliminary data.</text>
</comment>
<dbReference type="RefSeq" id="WP_133642784.1">
    <property type="nucleotide sequence ID" value="NZ_SNYI01000001.1"/>
</dbReference>
<dbReference type="AlphaFoldDB" id="A0A4R6TR10"/>
<reference evidence="2 3" key="1">
    <citation type="submission" date="2019-03" db="EMBL/GenBank/DDBJ databases">
        <title>Genomic Encyclopedia of Archaeal and Bacterial Type Strains, Phase II (KMG-II): from individual species to whole genera.</title>
        <authorList>
            <person name="Goeker M."/>
        </authorList>
    </citation>
    <scope>NUCLEOTIDE SEQUENCE [LARGE SCALE GENOMIC DNA]</scope>
    <source>
        <strain evidence="2 3">DSM 18435</strain>
    </source>
</reference>
<feature type="transmembrane region" description="Helical" evidence="1">
    <location>
        <begin position="40"/>
        <end position="60"/>
    </location>
</feature>
<keyword evidence="3" id="KW-1185">Reference proteome</keyword>
<feature type="transmembrane region" description="Helical" evidence="1">
    <location>
        <begin position="105"/>
        <end position="126"/>
    </location>
</feature>
<proteinExistence type="predicted"/>
<evidence type="ECO:0000313" key="3">
    <source>
        <dbReference type="Proteomes" id="UP000295468"/>
    </source>
</evidence>
<protein>
    <recommendedName>
        <fullName evidence="4">ATP synthase protein I</fullName>
    </recommendedName>
</protein>
<feature type="transmembrane region" description="Helical" evidence="1">
    <location>
        <begin position="7"/>
        <end position="28"/>
    </location>
</feature>
<organism evidence="2 3">
    <name type="scientific">Zeaxanthinibacter enoshimensis</name>
    <dbReference type="NCBI Taxonomy" id="392009"/>
    <lineage>
        <taxon>Bacteria</taxon>
        <taxon>Pseudomonadati</taxon>
        <taxon>Bacteroidota</taxon>
        <taxon>Flavobacteriia</taxon>
        <taxon>Flavobacteriales</taxon>
        <taxon>Flavobacteriaceae</taxon>
        <taxon>Zeaxanthinibacter</taxon>
    </lineage>
</organism>
<feature type="transmembrane region" description="Helical" evidence="1">
    <location>
        <begin position="72"/>
        <end position="93"/>
    </location>
</feature>
<keyword evidence="1" id="KW-0812">Transmembrane</keyword>
<accession>A0A4R6TR10</accession>
<dbReference type="OrthoDB" id="1451982at2"/>